<evidence type="ECO:0000313" key="1">
    <source>
        <dbReference type="EMBL" id="RXW11224.1"/>
    </source>
</evidence>
<name>A0A4Q2CZ67_9AGAR</name>
<gene>
    <name evidence="1" type="ORF">EST38_g14631</name>
</gene>
<dbReference type="AlphaFoldDB" id="A0A4Q2CZ67"/>
<keyword evidence="2" id="KW-1185">Reference proteome</keyword>
<dbReference type="Proteomes" id="UP000290288">
    <property type="component" value="Unassembled WGS sequence"/>
</dbReference>
<proteinExistence type="predicted"/>
<organism evidence="1 2">
    <name type="scientific">Candolleomyces aberdarensis</name>
    <dbReference type="NCBI Taxonomy" id="2316362"/>
    <lineage>
        <taxon>Eukaryota</taxon>
        <taxon>Fungi</taxon>
        <taxon>Dikarya</taxon>
        <taxon>Basidiomycota</taxon>
        <taxon>Agaricomycotina</taxon>
        <taxon>Agaricomycetes</taxon>
        <taxon>Agaricomycetidae</taxon>
        <taxon>Agaricales</taxon>
        <taxon>Agaricineae</taxon>
        <taxon>Psathyrellaceae</taxon>
        <taxon>Candolleomyces</taxon>
    </lineage>
</organism>
<comment type="caution">
    <text evidence="1">The sequence shown here is derived from an EMBL/GenBank/DDBJ whole genome shotgun (WGS) entry which is preliminary data.</text>
</comment>
<sequence>MFHLPSGDEQTAEGQDRGHPITLEGYRAADLNALVKVLYPTPEDLICGAFNLPKEGWVGVLGLATRWQMKKIRQHAIDKLSLMSLDALEKVVLARDHKVAKWLREGLNEIASENPMRSADDLESRLGLRTAFRVLWIRDQGLGQVEEYITLRSVGCPHCSGTFLKEDHACCCCGQKMGLDDRNAIWCKGGLSTSSDQGRPSKAVTSLDGSYLKCTSCNYYSISGNLDCASCSTNNLEWQINEAFASEITEYEACDQ</sequence>
<evidence type="ECO:0000313" key="2">
    <source>
        <dbReference type="Proteomes" id="UP000290288"/>
    </source>
</evidence>
<reference evidence="1 2" key="1">
    <citation type="submission" date="2019-01" db="EMBL/GenBank/DDBJ databases">
        <title>Draft genome sequence of Psathyrella aberdarensis IHI B618.</title>
        <authorList>
            <person name="Buettner E."/>
            <person name="Kellner H."/>
        </authorList>
    </citation>
    <scope>NUCLEOTIDE SEQUENCE [LARGE SCALE GENOMIC DNA]</scope>
    <source>
        <strain evidence="1 2">IHI B618</strain>
    </source>
</reference>
<dbReference type="EMBL" id="SDEE01002161">
    <property type="protein sequence ID" value="RXW11224.1"/>
    <property type="molecule type" value="Genomic_DNA"/>
</dbReference>
<accession>A0A4Q2CZ67</accession>
<dbReference type="OrthoDB" id="3223751at2759"/>
<protein>
    <submittedName>
        <fullName evidence="1">Uncharacterized protein</fullName>
    </submittedName>
</protein>